<keyword evidence="5" id="KW-1185">Reference proteome</keyword>
<feature type="domain" description="Ricin B lectin" evidence="3">
    <location>
        <begin position="326"/>
        <end position="394"/>
    </location>
</feature>
<dbReference type="InterPro" id="IPR000772">
    <property type="entry name" value="Ricin_B_lectin"/>
</dbReference>
<evidence type="ECO:0000256" key="1">
    <source>
        <dbReference type="SAM" id="MobiDB-lite"/>
    </source>
</evidence>
<comment type="caution">
    <text evidence="4">The sequence shown here is derived from an EMBL/GenBank/DDBJ whole genome shotgun (WGS) entry which is preliminary data.</text>
</comment>
<evidence type="ECO:0000313" key="4">
    <source>
        <dbReference type="EMBL" id="GFR46636.1"/>
    </source>
</evidence>
<evidence type="ECO:0000259" key="3">
    <source>
        <dbReference type="Pfam" id="PF14200"/>
    </source>
</evidence>
<evidence type="ECO:0000256" key="2">
    <source>
        <dbReference type="SAM" id="SignalP"/>
    </source>
</evidence>
<dbReference type="PROSITE" id="PS50231">
    <property type="entry name" value="RICIN_B_LECTIN"/>
    <property type="match status" value="1"/>
</dbReference>
<reference evidence="4 5" key="1">
    <citation type="journal article" date="2021" name="Sci. Rep.">
        <title>Genome sequencing of the multicellular alga Astrephomene provides insights into convergent evolution of germ-soma differentiation.</title>
        <authorList>
            <person name="Yamashita S."/>
            <person name="Yamamoto K."/>
            <person name="Matsuzaki R."/>
            <person name="Suzuki S."/>
            <person name="Yamaguchi H."/>
            <person name="Hirooka S."/>
            <person name="Minakuchi Y."/>
            <person name="Miyagishima S."/>
            <person name="Kawachi M."/>
            <person name="Toyoda A."/>
            <person name="Nozaki H."/>
        </authorList>
    </citation>
    <scope>NUCLEOTIDE SEQUENCE [LARGE SCALE GENOMIC DNA]</scope>
    <source>
        <strain evidence="4 5">NIES-4017</strain>
    </source>
</reference>
<sequence>MNENFKCFSQVLFSLLIIVSYTLQVHAIHADSAQHRDTSQQPDELPVHESAHVASMWIKHLPVQQAHKLLGVGHRRRLLQDACSTTDGSAAAILACANAVRVNPDILSDASCFDRVQASVKTPHRKPLSVNASLNAAASSYVTAWSKGGAVFVTSLEAAGYKFSYASSNLDVGYQEVKSARDVVLDWFCADLQRNYLFACEIQDVGTAVLDVGSSKTRYYAQFYGCPSGKTCNSCVAGTSGGGSSNSSSSDGGSSNNNNNTTGQWTDIRPMQVADHSMCLTIRNAAKTAKNGVVVQQAPCDQSNAQKFTLFAPPSGGGWNVMDSWGRCLDVSGGNTTVGAKAVMWKCNGTASQKFWIQKVDPKVPDVYRLRPHHVSNKCLGVTSSSTLSGAAVDMEACKPAAVSQRFMLSNF</sequence>
<dbReference type="AlphaFoldDB" id="A0AAD3DVK8"/>
<proteinExistence type="predicted"/>
<name>A0AAD3DVK8_9CHLO</name>
<dbReference type="SUPFAM" id="SSF50370">
    <property type="entry name" value="Ricin B-like lectins"/>
    <property type="match status" value="1"/>
</dbReference>
<protein>
    <recommendedName>
        <fullName evidence="3">Ricin B lectin domain-containing protein</fullName>
    </recommendedName>
</protein>
<accession>A0AAD3DVK8</accession>
<dbReference type="Gene3D" id="2.80.10.50">
    <property type="match status" value="1"/>
</dbReference>
<organism evidence="4 5">
    <name type="scientific">Astrephomene gubernaculifera</name>
    <dbReference type="NCBI Taxonomy" id="47775"/>
    <lineage>
        <taxon>Eukaryota</taxon>
        <taxon>Viridiplantae</taxon>
        <taxon>Chlorophyta</taxon>
        <taxon>core chlorophytes</taxon>
        <taxon>Chlorophyceae</taxon>
        <taxon>CS clade</taxon>
        <taxon>Chlamydomonadales</taxon>
        <taxon>Astrephomenaceae</taxon>
        <taxon>Astrephomene</taxon>
    </lineage>
</organism>
<keyword evidence="2" id="KW-0732">Signal</keyword>
<feature type="chain" id="PRO_5042253892" description="Ricin B lectin domain-containing protein" evidence="2">
    <location>
        <begin position="28"/>
        <end position="412"/>
    </location>
</feature>
<dbReference type="Pfam" id="PF14200">
    <property type="entry name" value="RicinB_lectin_2"/>
    <property type="match status" value="1"/>
</dbReference>
<dbReference type="CDD" id="cd00161">
    <property type="entry name" value="beta-trefoil_Ricin-like"/>
    <property type="match status" value="1"/>
</dbReference>
<gene>
    <name evidence="4" type="ORF">Agub_g8247</name>
</gene>
<feature type="compositionally biased region" description="Low complexity" evidence="1">
    <location>
        <begin position="245"/>
        <end position="263"/>
    </location>
</feature>
<dbReference type="EMBL" id="BMAR01000015">
    <property type="protein sequence ID" value="GFR46636.1"/>
    <property type="molecule type" value="Genomic_DNA"/>
</dbReference>
<feature type="signal peptide" evidence="2">
    <location>
        <begin position="1"/>
        <end position="27"/>
    </location>
</feature>
<dbReference type="InterPro" id="IPR035992">
    <property type="entry name" value="Ricin_B-like_lectins"/>
</dbReference>
<feature type="region of interest" description="Disordered" evidence="1">
    <location>
        <begin position="243"/>
        <end position="265"/>
    </location>
</feature>
<dbReference type="Gene3D" id="3.40.33.10">
    <property type="entry name" value="CAP"/>
    <property type="match status" value="1"/>
</dbReference>
<dbReference type="InterPro" id="IPR035940">
    <property type="entry name" value="CAP_sf"/>
</dbReference>
<evidence type="ECO:0000313" key="5">
    <source>
        <dbReference type="Proteomes" id="UP001054857"/>
    </source>
</evidence>
<dbReference type="Proteomes" id="UP001054857">
    <property type="component" value="Unassembled WGS sequence"/>
</dbReference>